<gene>
    <name evidence="1" type="ORF">KC19_7G151900</name>
</gene>
<evidence type="ECO:0000313" key="2">
    <source>
        <dbReference type="Proteomes" id="UP000822688"/>
    </source>
</evidence>
<proteinExistence type="predicted"/>
<name>A0A8T0HBX4_CERPU</name>
<evidence type="ECO:0000313" key="1">
    <source>
        <dbReference type="EMBL" id="KAG0567659.1"/>
    </source>
</evidence>
<organism evidence="1 2">
    <name type="scientific">Ceratodon purpureus</name>
    <name type="common">Fire moss</name>
    <name type="synonym">Dicranum purpureum</name>
    <dbReference type="NCBI Taxonomy" id="3225"/>
    <lineage>
        <taxon>Eukaryota</taxon>
        <taxon>Viridiplantae</taxon>
        <taxon>Streptophyta</taxon>
        <taxon>Embryophyta</taxon>
        <taxon>Bryophyta</taxon>
        <taxon>Bryophytina</taxon>
        <taxon>Bryopsida</taxon>
        <taxon>Dicranidae</taxon>
        <taxon>Pseudoditrichales</taxon>
        <taxon>Ditrichaceae</taxon>
        <taxon>Ceratodon</taxon>
    </lineage>
</organism>
<comment type="caution">
    <text evidence="1">The sequence shown here is derived from an EMBL/GenBank/DDBJ whole genome shotgun (WGS) entry which is preliminary data.</text>
</comment>
<dbReference type="EMBL" id="CM026428">
    <property type="protein sequence ID" value="KAG0567659.1"/>
    <property type="molecule type" value="Genomic_DNA"/>
</dbReference>
<dbReference type="Proteomes" id="UP000822688">
    <property type="component" value="Chromosome 7"/>
</dbReference>
<reference evidence="1" key="1">
    <citation type="submission" date="2020-06" db="EMBL/GenBank/DDBJ databases">
        <title>WGS assembly of Ceratodon purpureus strain R40.</title>
        <authorList>
            <person name="Carey S.B."/>
            <person name="Jenkins J."/>
            <person name="Shu S."/>
            <person name="Lovell J.T."/>
            <person name="Sreedasyam A."/>
            <person name="Maumus F."/>
            <person name="Tiley G.P."/>
            <person name="Fernandez-Pozo N."/>
            <person name="Barry K."/>
            <person name="Chen C."/>
            <person name="Wang M."/>
            <person name="Lipzen A."/>
            <person name="Daum C."/>
            <person name="Saski C.A."/>
            <person name="Payton A.C."/>
            <person name="Mcbreen J.C."/>
            <person name="Conrad R.E."/>
            <person name="Kollar L.M."/>
            <person name="Olsson S."/>
            <person name="Huttunen S."/>
            <person name="Landis J.B."/>
            <person name="Wickett N.J."/>
            <person name="Johnson M.G."/>
            <person name="Rensing S.A."/>
            <person name="Grimwood J."/>
            <person name="Schmutz J."/>
            <person name="Mcdaniel S.F."/>
        </authorList>
    </citation>
    <scope>NUCLEOTIDE SEQUENCE</scope>
    <source>
        <strain evidence="1">R40</strain>
    </source>
</reference>
<keyword evidence="2" id="KW-1185">Reference proteome</keyword>
<sequence length="165" mass="18710">MPALEDLSIRDMAVYQNTTVATPDSQWQVKSEFNITLSAWNRNTVAGCFSTYRRMVVHVGYGYDNALILQQEVPLGFGLKPRRSRPVVMEVKGDHFPVTQELGQLLEADLQNASTVNFQIYFDTRVMRNDRKVEWIHMGCQVTARSPLNSSQVSGNLLWKKCGPS</sequence>
<protein>
    <submittedName>
        <fullName evidence="1">Uncharacterized protein</fullName>
    </submittedName>
</protein>
<accession>A0A8T0HBX4</accession>
<dbReference type="AlphaFoldDB" id="A0A8T0HBX4"/>